<dbReference type="EC" id="1.14.11.13" evidence="10"/>
<dbReference type="GO" id="GO:0045543">
    <property type="term" value="F:gibberellin 2-beta-dioxygenase activity"/>
    <property type="evidence" value="ECO:0007669"/>
    <property type="project" value="UniProtKB-EC"/>
</dbReference>
<dbReference type="Pfam" id="PF03171">
    <property type="entry name" value="2OG-FeII_Oxy"/>
    <property type="match status" value="1"/>
</dbReference>
<keyword evidence="4 11" id="KW-0560">Oxidoreductase</keyword>
<evidence type="ECO:0000313" key="13">
    <source>
        <dbReference type="Proteomes" id="UP000504610"/>
    </source>
</evidence>
<comment type="function">
    <text evidence="8">Catalyzes the 2-beta-hydroxylation of several biologically active gibberellins, leading to the homeostatic regulation of their endogenous level. Catabolism of gibberellins (GAs) plays a central role in plant development. Converts GA9/GA20 to GA51/GA29 and GA4/GA1 to GA34/GA8.</text>
</comment>
<dbReference type="AlphaFoldDB" id="A0A9W3DFZ4"/>
<evidence type="ECO:0000259" key="12">
    <source>
        <dbReference type="PROSITE" id="PS51471"/>
    </source>
</evidence>
<protein>
    <recommendedName>
        <fullName evidence="10">gibberellin 2beta-dioxygenase</fullName>
        <ecNumber evidence="10">1.14.11.13</ecNumber>
    </recommendedName>
</protein>
<feature type="domain" description="Fe2OG dioxygenase" evidence="12">
    <location>
        <begin position="166"/>
        <end position="269"/>
    </location>
</feature>
<evidence type="ECO:0000256" key="8">
    <source>
        <dbReference type="ARBA" id="ARBA00055835"/>
    </source>
</evidence>
<evidence type="ECO:0000256" key="2">
    <source>
        <dbReference type="ARBA" id="ARBA00022723"/>
    </source>
</evidence>
<evidence type="ECO:0000256" key="6">
    <source>
        <dbReference type="ARBA" id="ARBA00037909"/>
    </source>
</evidence>
<dbReference type="Pfam" id="PF14226">
    <property type="entry name" value="DIOX_N"/>
    <property type="match status" value="1"/>
</dbReference>
<dbReference type="FunFam" id="2.60.120.330:FF:000014">
    <property type="entry name" value="Gibberellin 2-beta-dioxygenase 1"/>
    <property type="match status" value="1"/>
</dbReference>
<proteinExistence type="inferred from homology"/>
<dbReference type="Gene3D" id="2.60.120.330">
    <property type="entry name" value="B-lactam Antibiotic, Isopenicillin N Synthase, Chain"/>
    <property type="match status" value="1"/>
</dbReference>
<dbReference type="SUPFAM" id="SSF51197">
    <property type="entry name" value="Clavaminate synthase-like"/>
    <property type="match status" value="1"/>
</dbReference>
<evidence type="ECO:0000256" key="11">
    <source>
        <dbReference type="RuleBase" id="RU003682"/>
    </source>
</evidence>
<dbReference type="GeneID" id="130510497"/>
<dbReference type="OrthoDB" id="288590at2759"/>
<keyword evidence="13" id="KW-1185">Reference proteome</keyword>
<comment type="pathway">
    <text evidence="6">Plant hormone biosynthesis; gibberellin biosynthesis.</text>
</comment>
<evidence type="ECO:0000256" key="9">
    <source>
        <dbReference type="ARBA" id="ARBA00061282"/>
    </source>
</evidence>
<comment type="similarity">
    <text evidence="9">Belongs to the iron/ascorbate-dependent oxidoreductase family. GA2OX subfamily.</text>
</comment>
<dbReference type="KEGG" id="rsz:130510497"/>
<evidence type="ECO:0000256" key="7">
    <source>
        <dbReference type="ARBA" id="ARBA00052204"/>
    </source>
</evidence>
<keyword evidence="3" id="KW-0223">Dioxygenase</keyword>
<keyword evidence="5 11" id="KW-0408">Iron</keyword>
<reference evidence="14" key="2">
    <citation type="submission" date="2025-08" db="UniProtKB">
        <authorList>
            <consortium name="RefSeq"/>
        </authorList>
    </citation>
    <scope>IDENTIFICATION</scope>
    <source>
        <tissue evidence="14">Leaf</tissue>
    </source>
</reference>
<gene>
    <name evidence="14" type="primary">LOC130510497</name>
</gene>
<dbReference type="InterPro" id="IPR044861">
    <property type="entry name" value="IPNS-like_FE2OG_OXY"/>
</dbReference>
<reference evidence="13" key="1">
    <citation type="journal article" date="2019" name="Database">
        <title>The radish genome database (RadishGD): an integrated information resource for radish genomics.</title>
        <authorList>
            <person name="Yu H.J."/>
            <person name="Baek S."/>
            <person name="Lee Y.J."/>
            <person name="Cho A."/>
            <person name="Mun J.H."/>
        </authorList>
    </citation>
    <scope>NUCLEOTIDE SEQUENCE [LARGE SCALE GENOMIC DNA]</scope>
    <source>
        <strain evidence="13">cv. WK10039</strain>
    </source>
</reference>
<evidence type="ECO:0000256" key="10">
    <source>
        <dbReference type="ARBA" id="ARBA00066708"/>
    </source>
</evidence>
<evidence type="ECO:0000256" key="5">
    <source>
        <dbReference type="ARBA" id="ARBA00023004"/>
    </source>
</evidence>
<dbReference type="InterPro" id="IPR027443">
    <property type="entry name" value="IPNS-like_sf"/>
</dbReference>
<dbReference type="GO" id="GO:0046872">
    <property type="term" value="F:metal ion binding"/>
    <property type="evidence" value="ECO:0007669"/>
    <property type="project" value="UniProtKB-KW"/>
</dbReference>
<dbReference type="RefSeq" id="XP_056862842.1">
    <property type="nucleotide sequence ID" value="XM_057006862.1"/>
</dbReference>
<dbReference type="Proteomes" id="UP000504610">
    <property type="component" value="Chromosome 4"/>
</dbReference>
<organism evidence="13 14">
    <name type="scientific">Raphanus sativus</name>
    <name type="common">Radish</name>
    <name type="synonym">Raphanus raphanistrum var. sativus</name>
    <dbReference type="NCBI Taxonomy" id="3726"/>
    <lineage>
        <taxon>Eukaryota</taxon>
        <taxon>Viridiplantae</taxon>
        <taxon>Streptophyta</taxon>
        <taxon>Embryophyta</taxon>
        <taxon>Tracheophyta</taxon>
        <taxon>Spermatophyta</taxon>
        <taxon>Magnoliopsida</taxon>
        <taxon>eudicotyledons</taxon>
        <taxon>Gunneridae</taxon>
        <taxon>Pentapetalae</taxon>
        <taxon>rosids</taxon>
        <taxon>malvids</taxon>
        <taxon>Brassicales</taxon>
        <taxon>Brassicaceae</taxon>
        <taxon>Brassiceae</taxon>
        <taxon>Raphanus</taxon>
    </lineage>
</organism>
<dbReference type="PROSITE" id="PS51471">
    <property type="entry name" value="FE2OG_OXY"/>
    <property type="match status" value="1"/>
</dbReference>
<evidence type="ECO:0000313" key="14">
    <source>
        <dbReference type="RefSeq" id="XP_056862842.1"/>
    </source>
</evidence>
<comment type="catalytic activity">
    <reaction evidence="7">
        <text>gibberellin A1 + 2-oxoglutarate + O2 = gibberellin A8 + succinate + CO2</text>
        <dbReference type="Rhea" id="RHEA:15005"/>
        <dbReference type="ChEBI" id="CHEBI:15379"/>
        <dbReference type="ChEBI" id="CHEBI:16526"/>
        <dbReference type="ChEBI" id="CHEBI:16810"/>
        <dbReference type="ChEBI" id="CHEBI:30031"/>
        <dbReference type="ChEBI" id="CHEBI:58524"/>
        <dbReference type="ChEBI" id="CHEBI:58594"/>
        <dbReference type="EC" id="1.14.11.13"/>
    </reaction>
</comment>
<dbReference type="InterPro" id="IPR005123">
    <property type="entry name" value="Oxoglu/Fe-dep_dioxygenase_dom"/>
</dbReference>
<evidence type="ECO:0000256" key="1">
    <source>
        <dbReference type="ARBA" id="ARBA00004972"/>
    </source>
</evidence>
<dbReference type="PANTHER" id="PTHR47990">
    <property type="entry name" value="2-OXOGLUTARATE (2OG) AND FE(II)-DEPENDENT OXYGENASE SUPERFAMILY PROTEIN-RELATED"/>
    <property type="match status" value="1"/>
</dbReference>
<keyword evidence="2 11" id="KW-0479">Metal-binding</keyword>
<evidence type="ECO:0000256" key="3">
    <source>
        <dbReference type="ARBA" id="ARBA00022964"/>
    </source>
</evidence>
<dbReference type="InterPro" id="IPR050231">
    <property type="entry name" value="Iron_ascorbate_oxido_reductase"/>
</dbReference>
<sequence length="326" mass="36732">MVVLLQPVPKFKTSPVIIPVLDLTDPTAKTQIVKACEELGFFKVVNHGVRPDLLTKLYEEATKLFALPQSLKDKAGPPDPFGYGSKRIGLKGDVGCVEYILLNANSHLQSTKTTAVFRETPTIFREMVEEYMEVMKGMSTKVLEMVEEELGIEPKGKLSKLVKVEESDSCLRMNYYKEKEETTAKEEIGFGEHTDPQLLSVLRSNDTEGLQICLKDGTWVSVPPDHSSFFVIVGDTLQVMTNGKFKSVKHRVLTNTKRSRLSMIYFGGPPLTEKIAPLACLVPKQEDYLYKELTWSQYKSSSYKTKLGDYRLGLFEKQLPFSLSNI</sequence>
<comment type="pathway">
    <text evidence="1">Hormone biosynthesis.</text>
</comment>
<accession>A0A9W3DFZ4</accession>
<evidence type="ECO:0000256" key="4">
    <source>
        <dbReference type="ARBA" id="ARBA00023002"/>
    </source>
</evidence>
<name>A0A9W3DFZ4_RAPSA</name>
<dbReference type="InterPro" id="IPR026992">
    <property type="entry name" value="DIOX_N"/>
</dbReference>